<accession>A0ABV0G8D0</accession>
<comment type="caution">
    <text evidence="2">The sequence shown here is derived from an EMBL/GenBank/DDBJ whole genome shotgun (WGS) entry which is preliminary data.</text>
</comment>
<dbReference type="Proteomes" id="UP001462640">
    <property type="component" value="Unassembled WGS sequence"/>
</dbReference>
<sequence length="149" mass="16378">MRSLPRPHFRQHLAAALLLLAWAGMAQAAPACDAKAAGSRAYRQASALVERLPDYRAWAASHQQPAVFGMPVDGQVRFGGRCYWSVSVYLDMGDRLGLWTVFLVHLGSGDILVDDAASEAPLSLQAWRHKYRTLPDPSQGKPERAPSRP</sequence>
<evidence type="ECO:0000256" key="1">
    <source>
        <dbReference type="SAM" id="SignalP"/>
    </source>
</evidence>
<evidence type="ECO:0000313" key="3">
    <source>
        <dbReference type="Proteomes" id="UP001462640"/>
    </source>
</evidence>
<keyword evidence="1" id="KW-0732">Signal</keyword>
<gene>
    <name evidence="2" type="ORF">ABDJ40_00570</name>
</gene>
<feature type="chain" id="PRO_5047142971" evidence="1">
    <location>
        <begin position="29"/>
        <end position="149"/>
    </location>
</feature>
<evidence type="ECO:0000313" key="2">
    <source>
        <dbReference type="EMBL" id="MEO3711254.1"/>
    </source>
</evidence>
<reference evidence="2 3" key="1">
    <citation type="submission" date="2024-05" db="EMBL/GenBank/DDBJ databases">
        <title>Roseateles sp. 2.12 16S ribosomal RNA gene Genome sequencing and assembly.</title>
        <authorList>
            <person name="Woo H."/>
        </authorList>
    </citation>
    <scope>NUCLEOTIDE SEQUENCE [LARGE SCALE GENOMIC DNA]</scope>
    <source>
        <strain evidence="2 3">2.12</strain>
    </source>
</reference>
<name>A0ABV0G8D0_9BURK</name>
<protein>
    <submittedName>
        <fullName evidence="2">Uncharacterized protein</fullName>
    </submittedName>
</protein>
<organism evidence="2 3">
    <name type="scientific">Roseateles flavus</name>
    <dbReference type="NCBI Taxonomy" id="3149041"/>
    <lineage>
        <taxon>Bacteria</taxon>
        <taxon>Pseudomonadati</taxon>
        <taxon>Pseudomonadota</taxon>
        <taxon>Betaproteobacteria</taxon>
        <taxon>Burkholderiales</taxon>
        <taxon>Sphaerotilaceae</taxon>
        <taxon>Roseateles</taxon>
    </lineage>
</organism>
<keyword evidence="3" id="KW-1185">Reference proteome</keyword>
<proteinExistence type="predicted"/>
<dbReference type="EMBL" id="JBDPZC010000001">
    <property type="protein sequence ID" value="MEO3711254.1"/>
    <property type="molecule type" value="Genomic_DNA"/>
</dbReference>
<feature type="signal peptide" evidence="1">
    <location>
        <begin position="1"/>
        <end position="28"/>
    </location>
</feature>
<dbReference type="RefSeq" id="WP_347604688.1">
    <property type="nucleotide sequence ID" value="NZ_JBDPZC010000001.1"/>
</dbReference>